<protein>
    <submittedName>
        <fullName evidence="6">GntR family transcriptional regulator</fullName>
    </submittedName>
</protein>
<evidence type="ECO:0000259" key="5">
    <source>
        <dbReference type="PROSITE" id="PS50949"/>
    </source>
</evidence>
<name>A0ABV9R3N4_9MICO</name>
<dbReference type="CDD" id="cd07377">
    <property type="entry name" value="WHTH_GntR"/>
    <property type="match status" value="1"/>
</dbReference>
<dbReference type="InterPro" id="IPR036390">
    <property type="entry name" value="WH_DNA-bd_sf"/>
</dbReference>
<evidence type="ECO:0000256" key="1">
    <source>
        <dbReference type="ARBA" id="ARBA00023015"/>
    </source>
</evidence>
<keyword evidence="3" id="KW-0804">Transcription</keyword>
<dbReference type="PANTHER" id="PTHR43537:SF41">
    <property type="entry name" value="TRANSCRIPTIONAL REGULATORY PROTEIN"/>
    <property type="match status" value="1"/>
</dbReference>
<organism evidence="6 7">
    <name type="scientific">Agromyces aurantiacus</name>
    <dbReference type="NCBI Taxonomy" id="165814"/>
    <lineage>
        <taxon>Bacteria</taxon>
        <taxon>Bacillati</taxon>
        <taxon>Actinomycetota</taxon>
        <taxon>Actinomycetes</taxon>
        <taxon>Micrococcales</taxon>
        <taxon>Microbacteriaceae</taxon>
        <taxon>Agromyces</taxon>
    </lineage>
</organism>
<comment type="caution">
    <text evidence="6">The sequence shown here is derived from an EMBL/GenBank/DDBJ whole genome shotgun (WGS) entry which is preliminary data.</text>
</comment>
<evidence type="ECO:0000256" key="3">
    <source>
        <dbReference type="ARBA" id="ARBA00023163"/>
    </source>
</evidence>
<gene>
    <name evidence="6" type="ORF">ACFPER_04065</name>
</gene>
<dbReference type="SUPFAM" id="SSF46785">
    <property type="entry name" value="Winged helix' DNA-binding domain"/>
    <property type="match status" value="1"/>
</dbReference>
<feature type="region of interest" description="Disordered" evidence="4">
    <location>
        <begin position="1"/>
        <end position="22"/>
    </location>
</feature>
<proteinExistence type="predicted"/>
<dbReference type="SUPFAM" id="SSF48008">
    <property type="entry name" value="GntR ligand-binding domain-like"/>
    <property type="match status" value="1"/>
</dbReference>
<keyword evidence="1" id="KW-0805">Transcription regulation</keyword>
<dbReference type="Gene3D" id="1.20.120.530">
    <property type="entry name" value="GntR ligand-binding domain-like"/>
    <property type="match status" value="1"/>
</dbReference>
<keyword evidence="2" id="KW-0238">DNA-binding</keyword>
<sequence length="257" mass="28116">MTARETSGSAGAAPGPAPDPESALARLADRHAAGYRSVGTMAYDIIRDAILDGTLPPGHKLRQETLAELIGVSRLPVRSALIQLEADGLVEFHDRRGAVVKSLSVAQAREVYQLRILLETEALRLSMAEMTDERLERLRELGRVADEEQEGAGFIDARTEFYAELYDAARHPIQWELIEQLRLKVGRYMLGWRLVGNDGHRHSHGELTDAVGAGDVGPAVELLRHHLEGVRDGVLAMLEAEPLTGAQPAARRRRGGS</sequence>
<dbReference type="Pfam" id="PF07729">
    <property type="entry name" value="FCD"/>
    <property type="match status" value="1"/>
</dbReference>
<dbReference type="InterPro" id="IPR011711">
    <property type="entry name" value="GntR_C"/>
</dbReference>
<evidence type="ECO:0000256" key="4">
    <source>
        <dbReference type="SAM" id="MobiDB-lite"/>
    </source>
</evidence>
<keyword evidence="7" id="KW-1185">Reference proteome</keyword>
<dbReference type="RefSeq" id="WP_204390784.1">
    <property type="nucleotide sequence ID" value="NZ_JAFBBW010000001.1"/>
</dbReference>
<accession>A0ABV9R3N4</accession>
<dbReference type="InterPro" id="IPR008920">
    <property type="entry name" value="TF_FadR/GntR_C"/>
</dbReference>
<dbReference type="EMBL" id="JBHSJC010000001">
    <property type="protein sequence ID" value="MFC4827953.1"/>
    <property type="molecule type" value="Genomic_DNA"/>
</dbReference>
<dbReference type="InterPro" id="IPR036388">
    <property type="entry name" value="WH-like_DNA-bd_sf"/>
</dbReference>
<dbReference type="InterPro" id="IPR000524">
    <property type="entry name" value="Tscrpt_reg_HTH_GntR"/>
</dbReference>
<dbReference type="Gene3D" id="1.10.10.10">
    <property type="entry name" value="Winged helix-like DNA-binding domain superfamily/Winged helix DNA-binding domain"/>
    <property type="match status" value="1"/>
</dbReference>
<dbReference type="Proteomes" id="UP001595960">
    <property type="component" value="Unassembled WGS sequence"/>
</dbReference>
<dbReference type="SMART" id="SM00895">
    <property type="entry name" value="FCD"/>
    <property type="match status" value="1"/>
</dbReference>
<evidence type="ECO:0000313" key="6">
    <source>
        <dbReference type="EMBL" id="MFC4827953.1"/>
    </source>
</evidence>
<reference evidence="7" key="1">
    <citation type="journal article" date="2019" name="Int. J. Syst. Evol. Microbiol.">
        <title>The Global Catalogue of Microorganisms (GCM) 10K type strain sequencing project: providing services to taxonomists for standard genome sequencing and annotation.</title>
        <authorList>
            <consortium name="The Broad Institute Genomics Platform"/>
            <consortium name="The Broad Institute Genome Sequencing Center for Infectious Disease"/>
            <person name="Wu L."/>
            <person name="Ma J."/>
        </authorList>
    </citation>
    <scope>NUCLEOTIDE SEQUENCE [LARGE SCALE GENOMIC DNA]</scope>
    <source>
        <strain evidence="7">CGMCC 1.12192</strain>
    </source>
</reference>
<dbReference type="PANTHER" id="PTHR43537">
    <property type="entry name" value="TRANSCRIPTIONAL REGULATOR, GNTR FAMILY"/>
    <property type="match status" value="1"/>
</dbReference>
<dbReference type="PROSITE" id="PS50949">
    <property type="entry name" value="HTH_GNTR"/>
    <property type="match status" value="1"/>
</dbReference>
<dbReference type="SMART" id="SM00345">
    <property type="entry name" value="HTH_GNTR"/>
    <property type="match status" value="1"/>
</dbReference>
<dbReference type="Pfam" id="PF00392">
    <property type="entry name" value="GntR"/>
    <property type="match status" value="1"/>
</dbReference>
<evidence type="ECO:0000256" key="2">
    <source>
        <dbReference type="ARBA" id="ARBA00023125"/>
    </source>
</evidence>
<evidence type="ECO:0000313" key="7">
    <source>
        <dbReference type="Proteomes" id="UP001595960"/>
    </source>
</evidence>
<feature type="domain" description="HTH gntR-type" evidence="5">
    <location>
        <begin position="36"/>
        <end position="103"/>
    </location>
</feature>